<dbReference type="GO" id="GO:0010008">
    <property type="term" value="C:endosome membrane"/>
    <property type="evidence" value="ECO:0007669"/>
    <property type="project" value="UniProtKB-SubCell"/>
</dbReference>
<organism evidence="12 13">
    <name type="scientific">Zygosaccharomyces mellis</name>
    <dbReference type="NCBI Taxonomy" id="42258"/>
    <lineage>
        <taxon>Eukaryota</taxon>
        <taxon>Fungi</taxon>
        <taxon>Dikarya</taxon>
        <taxon>Ascomycota</taxon>
        <taxon>Saccharomycotina</taxon>
        <taxon>Saccharomycetes</taxon>
        <taxon>Saccharomycetales</taxon>
        <taxon>Saccharomycetaceae</taxon>
        <taxon>Zygosaccharomyces</taxon>
    </lineage>
</organism>
<evidence type="ECO:0000256" key="1">
    <source>
        <dbReference type="ARBA" id="ARBA00004125"/>
    </source>
</evidence>
<sequence>MGSVKKAVSKATDAKLTNDNWQYILDVCDLVSEDPEDGGKEAMELIESRLSQKDANVILRTLSLITSLAENCGSRLQQLIASKDFTNKLYGLVKDKSVHLAVKTEVVKVVRQLSSSFKKDPSLRYMNDLYVRISKNYPHLLQDQPDVPGKYEMSHQSKLKEDKDLEEALRLSLLSHQEQERQKQANAGQASADQGEMAPSFTAASKVPSESQVSQQQVQQRSQSASLQSATPPKRVRALYDLASNEPDELAFKKGDIIVVLEQVYRDWWRGSLRGSIGIFPLNYVTPMAEPTQEEILQEQTKESELLSQKRKVDQLYYRMRDERGLREDPTQDASVNELYGTVTPLRPEIAKLIGKHARKREELLSLRQVLANAEATYNQLLDRATNVYTSPLPIQPPPRSNQRPSSNHIVPYPNE</sequence>
<dbReference type="GO" id="GO:0043328">
    <property type="term" value="P:protein transport to vacuole involved in ubiquitin-dependent protein catabolic process via the multivesicular body sorting pathway"/>
    <property type="evidence" value="ECO:0007669"/>
    <property type="project" value="TreeGrafter"/>
</dbReference>
<evidence type="ECO:0000256" key="7">
    <source>
        <dbReference type="PROSITE-ProRule" id="PRU00192"/>
    </source>
</evidence>
<evidence type="ECO:0000313" key="12">
    <source>
        <dbReference type="EMBL" id="GCF00413.1"/>
    </source>
</evidence>
<feature type="region of interest" description="Disordered" evidence="9">
    <location>
        <begin position="177"/>
        <end position="232"/>
    </location>
</feature>
<evidence type="ECO:0000256" key="8">
    <source>
        <dbReference type="SAM" id="Coils"/>
    </source>
</evidence>
<dbReference type="Proteomes" id="UP000301737">
    <property type="component" value="Unassembled WGS sequence"/>
</dbReference>
<dbReference type="InterPro" id="IPR001452">
    <property type="entry name" value="SH3_domain"/>
</dbReference>
<dbReference type="SUPFAM" id="SSF50044">
    <property type="entry name" value="SH3-domain"/>
    <property type="match status" value="1"/>
</dbReference>
<reference evidence="12 13" key="1">
    <citation type="submission" date="2019-01" db="EMBL/GenBank/DDBJ databases">
        <title>Draft Genome Sequencing of Zygosaccharomyces mellis Ca-7.</title>
        <authorList>
            <person name="Shiwa Y."/>
            <person name="Kanesaki Y."/>
            <person name="Ishige T."/>
            <person name="Mura K."/>
            <person name="Hori T."/>
            <person name="Tamura T."/>
        </authorList>
    </citation>
    <scope>NUCLEOTIDE SEQUENCE [LARGE SCALE GENOMIC DNA]</scope>
    <source>
        <strain evidence="12 13">Ca-7</strain>
    </source>
</reference>
<comment type="subcellular location">
    <subcellularLocation>
        <location evidence="1">Endosome membrane</location>
        <topology evidence="1">Peripheral membrane protein</topology>
        <orientation evidence="1">Cytoplasmic side</orientation>
    </subcellularLocation>
</comment>
<feature type="compositionally biased region" description="Low complexity" evidence="9">
    <location>
        <begin position="205"/>
        <end position="229"/>
    </location>
</feature>
<name>A0A4C2EDT4_9SACH</name>
<evidence type="ECO:0000256" key="6">
    <source>
        <dbReference type="ARBA" id="ARBA00022753"/>
    </source>
</evidence>
<feature type="domain" description="SH3" evidence="10">
    <location>
        <begin position="231"/>
        <end position="290"/>
    </location>
</feature>
<accession>A0A4C2EDT4</accession>
<evidence type="ECO:0000256" key="9">
    <source>
        <dbReference type="SAM" id="MobiDB-lite"/>
    </source>
</evidence>
<dbReference type="InterPro" id="IPR036028">
    <property type="entry name" value="SH3-like_dom_sf"/>
</dbReference>
<comment type="similarity">
    <text evidence="2">Belongs to the STAM family.</text>
</comment>
<evidence type="ECO:0000313" key="13">
    <source>
        <dbReference type="Proteomes" id="UP000301737"/>
    </source>
</evidence>
<dbReference type="Pfam" id="PF00790">
    <property type="entry name" value="VHS"/>
    <property type="match status" value="1"/>
</dbReference>
<evidence type="ECO:0000256" key="4">
    <source>
        <dbReference type="ARBA" id="ARBA00018978"/>
    </source>
</evidence>
<dbReference type="PANTHER" id="PTHR45929:SF3">
    <property type="entry name" value="JAK PATHWAY SIGNAL TRANSDUCTION ADAPTOR MOLECULE"/>
    <property type="match status" value="1"/>
</dbReference>
<evidence type="ECO:0000256" key="5">
    <source>
        <dbReference type="ARBA" id="ARBA00022443"/>
    </source>
</evidence>
<dbReference type="SUPFAM" id="SSF48464">
    <property type="entry name" value="ENTH/VHS domain"/>
    <property type="match status" value="1"/>
</dbReference>
<dbReference type="PROSITE" id="PS50002">
    <property type="entry name" value="SH3"/>
    <property type="match status" value="1"/>
</dbReference>
<gene>
    <name evidence="12" type="primary">HSE1</name>
    <name evidence="12" type="ORF">ZYGM_001856</name>
</gene>
<keyword evidence="6" id="KW-0967">Endosome</keyword>
<feature type="region of interest" description="Disordered" evidence="9">
    <location>
        <begin position="389"/>
        <end position="416"/>
    </location>
</feature>
<proteinExistence type="inferred from homology"/>
<dbReference type="SMART" id="SM00326">
    <property type="entry name" value="SH3"/>
    <property type="match status" value="1"/>
</dbReference>
<dbReference type="SMART" id="SM00288">
    <property type="entry name" value="VHS"/>
    <property type="match status" value="1"/>
</dbReference>
<dbReference type="GO" id="GO:0043130">
    <property type="term" value="F:ubiquitin binding"/>
    <property type="evidence" value="ECO:0007669"/>
    <property type="project" value="InterPro"/>
</dbReference>
<evidence type="ECO:0000259" key="11">
    <source>
        <dbReference type="PROSITE" id="PS50179"/>
    </source>
</evidence>
<evidence type="ECO:0000259" key="10">
    <source>
        <dbReference type="PROSITE" id="PS50002"/>
    </source>
</evidence>
<dbReference type="PRINTS" id="PR00499">
    <property type="entry name" value="P67PHOX"/>
</dbReference>
<dbReference type="FunFam" id="2.30.30.40:FF:000072">
    <property type="entry name" value="Unconventional Myosin IB"/>
    <property type="match status" value="1"/>
</dbReference>
<comment type="caution">
    <text evidence="12">The sequence shown here is derived from an EMBL/GenBank/DDBJ whole genome shotgun (WGS) entry which is preliminary data.</text>
</comment>
<dbReference type="Gene3D" id="2.30.30.40">
    <property type="entry name" value="SH3 Domains"/>
    <property type="match status" value="1"/>
</dbReference>
<keyword evidence="13" id="KW-1185">Reference proteome</keyword>
<dbReference type="Pfam" id="PF00018">
    <property type="entry name" value="SH3_1"/>
    <property type="match status" value="1"/>
</dbReference>
<dbReference type="PROSITE" id="PS50179">
    <property type="entry name" value="VHS"/>
    <property type="match status" value="1"/>
</dbReference>
<dbReference type="Gene3D" id="1.20.5.1940">
    <property type="match status" value="1"/>
</dbReference>
<dbReference type="PANTHER" id="PTHR45929">
    <property type="entry name" value="JAK PATHWAY SIGNAL TRANSDUCTION ADAPTOR MOLECULE"/>
    <property type="match status" value="1"/>
</dbReference>
<dbReference type="GO" id="GO:0033565">
    <property type="term" value="C:ESCRT-0 complex"/>
    <property type="evidence" value="ECO:0007669"/>
    <property type="project" value="TreeGrafter"/>
</dbReference>
<dbReference type="EMBL" id="BIMX01000018">
    <property type="protein sequence ID" value="GCF00413.1"/>
    <property type="molecule type" value="Genomic_DNA"/>
</dbReference>
<evidence type="ECO:0000256" key="2">
    <source>
        <dbReference type="ARBA" id="ARBA00009666"/>
    </source>
</evidence>
<protein>
    <recommendedName>
        <fullName evidence="3">Class E vacuolar protein-sorting machinery protein HSE1</fullName>
    </recommendedName>
    <alternativeName>
        <fullName evidence="4">Class E vacuolar protein-sorting machinery protein hse1</fullName>
    </alternativeName>
</protein>
<dbReference type="OrthoDB" id="10255964at2759"/>
<dbReference type="Gene3D" id="1.25.40.90">
    <property type="match status" value="1"/>
</dbReference>
<dbReference type="GO" id="GO:0035091">
    <property type="term" value="F:phosphatidylinositol binding"/>
    <property type="evidence" value="ECO:0007669"/>
    <property type="project" value="InterPro"/>
</dbReference>
<dbReference type="InterPro" id="IPR002014">
    <property type="entry name" value="VHS_dom"/>
</dbReference>
<evidence type="ECO:0000256" key="3">
    <source>
        <dbReference type="ARBA" id="ARBA00017923"/>
    </source>
</evidence>
<feature type="coiled-coil region" evidence="8">
    <location>
        <begin position="357"/>
        <end position="384"/>
    </location>
</feature>
<feature type="domain" description="VHS" evidence="11">
    <location>
        <begin position="11"/>
        <end position="133"/>
    </location>
</feature>
<dbReference type="InterPro" id="IPR008942">
    <property type="entry name" value="ENTH_VHS"/>
</dbReference>
<dbReference type="CDD" id="cd16978">
    <property type="entry name" value="VHS_HSE1"/>
    <property type="match status" value="1"/>
</dbReference>
<dbReference type="AlphaFoldDB" id="A0A4C2EDT4"/>
<keyword evidence="8" id="KW-0175">Coiled coil</keyword>
<keyword evidence="5 7" id="KW-0728">SH3 domain</keyword>
<dbReference type="PRINTS" id="PR00452">
    <property type="entry name" value="SH3DOMAIN"/>
</dbReference>
<dbReference type="CDD" id="cd11805">
    <property type="entry name" value="SH3_GRB2_like_C"/>
    <property type="match status" value="1"/>
</dbReference>
<dbReference type="InterPro" id="IPR050670">
    <property type="entry name" value="STAM"/>
</dbReference>